<keyword evidence="3" id="KW-1185">Reference proteome</keyword>
<gene>
    <name evidence="2" type="ORF">QBC38DRAFT_478969</name>
</gene>
<accession>A0AAN7BP81</accession>
<reference evidence="2" key="1">
    <citation type="journal article" date="2023" name="Mol. Phylogenet. Evol.">
        <title>Genome-scale phylogeny and comparative genomics of the fungal order Sordariales.</title>
        <authorList>
            <person name="Hensen N."/>
            <person name="Bonometti L."/>
            <person name="Westerberg I."/>
            <person name="Brannstrom I.O."/>
            <person name="Guillou S."/>
            <person name="Cros-Aarteil S."/>
            <person name="Calhoun S."/>
            <person name="Haridas S."/>
            <person name="Kuo A."/>
            <person name="Mondo S."/>
            <person name="Pangilinan J."/>
            <person name="Riley R."/>
            <person name="LaButti K."/>
            <person name="Andreopoulos B."/>
            <person name="Lipzen A."/>
            <person name="Chen C."/>
            <person name="Yan M."/>
            <person name="Daum C."/>
            <person name="Ng V."/>
            <person name="Clum A."/>
            <person name="Steindorff A."/>
            <person name="Ohm R.A."/>
            <person name="Martin F."/>
            <person name="Silar P."/>
            <person name="Natvig D.O."/>
            <person name="Lalanne C."/>
            <person name="Gautier V."/>
            <person name="Ament-Velasquez S.L."/>
            <person name="Kruys A."/>
            <person name="Hutchinson M.I."/>
            <person name="Powell A.J."/>
            <person name="Barry K."/>
            <person name="Miller A.N."/>
            <person name="Grigoriev I.V."/>
            <person name="Debuchy R."/>
            <person name="Gladieux P."/>
            <person name="Hiltunen Thoren M."/>
            <person name="Johannesson H."/>
        </authorList>
    </citation>
    <scope>NUCLEOTIDE SEQUENCE</scope>
    <source>
        <strain evidence="2">CBS 990.96</strain>
    </source>
</reference>
<evidence type="ECO:0000313" key="2">
    <source>
        <dbReference type="EMBL" id="KAK4226979.1"/>
    </source>
</evidence>
<organism evidence="2 3">
    <name type="scientific">Podospora fimiseda</name>
    <dbReference type="NCBI Taxonomy" id="252190"/>
    <lineage>
        <taxon>Eukaryota</taxon>
        <taxon>Fungi</taxon>
        <taxon>Dikarya</taxon>
        <taxon>Ascomycota</taxon>
        <taxon>Pezizomycotina</taxon>
        <taxon>Sordariomycetes</taxon>
        <taxon>Sordariomycetidae</taxon>
        <taxon>Sordariales</taxon>
        <taxon>Podosporaceae</taxon>
        <taxon>Podospora</taxon>
    </lineage>
</organism>
<keyword evidence="1" id="KW-0732">Signal</keyword>
<comment type="caution">
    <text evidence="2">The sequence shown here is derived from an EMBL/GenBank/DDBJ whole genome shotgun (WGS) entry which is preliminary data.</text>
</comment>
<sequence>MKFFSSLPSLTIFTTLISQTLSNPLHEPNKQLELSTPTIASPLGPTPTDTPKHHLQQTITYITTTITGTLWLPDTTVTHTLTNTDWPNTPLLNKNHQPPNIAPTTTITKTLHTTVTPPPPPPPPIKPTCTYDVTATQFFTSGCPVNCKDYGMDGCWYDMPVTIPCGCEYGDVNVITTTVCARQSPCVQCMTGWGFATVNATGCSGSYTGVPTCH</sequence>
<reference evidence="2" key="2">
    <citation type="submission" date="2023-05" db="EMBL/GenBank/DDBJ databases">
        <authorList>
            <consortium name="Lawrence Berkeley National Laboratory"/>
            <person name="Steindorff A."/>
            <person name="Hensen N."/>
            <person name="Bonometti L."/>
            <person name="Westerberg I."/>
            <person name="Brannstrom I.O."/>
            <person name="Guillou S."/>
            <person name="Cros-Aarteil S."/>
            <person name="Calhoun S."/>
            <person name="Haridas S."/>
            <person name="Kuo A."/>
            <person name="Mondo S."/>
            <person name="Pangilinan J."/>
            <person name="Riley R."/>
            <person name="Labutti K."/>
            <person name="Andreopoulos B."/>
            <person name="Lipzen A."/>
            <person name="Chen C."/>
            <person name="Yanf M."/>
            <person name="Daum C."/>
            <person name="Ng V."/>
            <person name="Clum A."/>
            <person name="Ohm R."/>
            <person name="Martin F."/>
            <person name="Silar P."/>
            <person name="Natvig D."/>
            <person name="Lalanne C."/>
            <person name="Gautier V."/>
            <person name="Ament-Velasquez S.L."/>
            <person name="Kruys A."/>
            <person name="Hutchinson M.I."/>
            <person name="Powell A.J."/>
            <person name="Barry K."/>
            <person name="Miller A.N."/>
            <person name="Grigoriev I.V."/>
            <person name="Debuchy R."/>
            <person name="Gladieux P."/>
            <person name="Thoren M.H."/>
            <person name="Johannesson H."/>
        </authorList>
    </citation>
    <scope>NUCLEOTIDE SEQUENCE</scope>
    <source>
        <strain evidence="2">CBS 990.96</strain>
    </source>
</reference>
<feature type="chain" id="PRO_5042954605" evidence="1">
    <location>
        <begin position="23"/>
        <end position="214"/>
    </location>
</feature>
<dbReference type="EMBL" id="MU865338">
    <property type="protein sequence ID" value="KAK4226979.1"/>
    <property type="molecule type" value="Genomic_DNA"/>
</dbReference>
<protein>
    <submittedName>
        <fullName evidence="2">Uncharacterized protein</fullName>
    </submittedName>
</protein>
<dbReference type="Proteomes" id="UP001301958">
    <property type="component" value="Unassembled WGS sequence"/>
</dbReference>
<feature type="signal peptide" evidence="1">
    <location>
        <begin position="1"/>
        <end position="22"/>
    </location>
</feature>
<name>A0AAN7BP81_9PEZI</name>
<dbReference type="AlphaFoldDB" id="A0AAN7BP81"/>
<evidence type="ECO:0000313" key="3">
    <source>
        <dbReference type="Proteomes" id="UP001301958"/>
    </source>
</evidence>
<proteinExistence type="predicted"/>
<evidence type="ECO:0000256" key="1">
    <source>
        <dbReference type="SAM" id="SignalP"/>
    </source>
</evidence>